<evidence type="ECO:0000256" key="2">
    <source>
        <dbReference type="ARBA" id="ARBA00022692"/>
    </source>
</evidence>
<dbReference type="SUPFAM" id="SSF81321">
    <property type="entry name" value="Family A G protein-coupled receptor-like"/>
    <property type="match status" value="1"/>
</dbReference>
<evidence type="ECO:0000256" key="1">
    <source>
        <dbReference type="ARBA" id="ARBA00004141"/>
    </source>
</evidence>
<dbReference type="Pfam" id="PF00001">
    <property type="entry name" value="7tm_1"/>
    <property type="match status" value="1"/>
</dbReference>
<evidence type="ECO:0000256" key="4">
    <source>
        <dbReference type="ARBA" id="ARBA00023040"/>
    </source>
</evidence>
<dbReference type="AlphaFoldDB" id="A0A151P512"/>
<dbReference type="PROSITE" id="PS50262">
    <property type="entry name" value="G_PROTEIN_RECEP_F1_2"/>
    <property type="match status" value="1"/>
</dbReference>
<keyword evidence="5 8" id="KW-0472">Membrane</keyword>
<comment type="subcellular location">
    <subcellularLocation>
        <location evidence="1">Membrane</location>
        <topology evidence="1">Multi-pass membrane protein</topology>
    </subcellularLocation>
</comment>
<evidence type="ECO:0000313" key="10">
    <source>
        <dbReference type="EMBL" id="KYO44138.1"/>
    </source>
</evidence>
<keyword evidence="2 8" id="KW-0812">Transmembrane</keyword>
<proteinExistence type="predicted"/>
<evidence type="ECO:0000256" key="6">
    <source>
        <dbReference type="ARBA" id="ARBA00023170"/>
    </source>
</evidence>
<accession>A0A151P512</accession>
<dbReference type="GO" id="GO:0004930">
    <property type="term" value="F:G protein-coupled receptor activity"/>
    <property type="evidence" value="ECO:0007669"/>
    <property type="project" value="UniProtKB-KW"/>
</dbReference>
<dbReference type="InterPro" id="IPR000276">
    <property type="entry name" value="GPCR_Rhodpsn"/>
</dbReference>
<feature type="transmembrane region" description="Helical" evidence="8">
    <location>
        <begin position="59"/>
        <end position="79"/>
    </location>
</feature>
<feature type="domain" description="G-protein coupled receptors family 1 profile" evidence="9">
    <location>
        <begin position="38"/>
        <end position="109"/>
    </location>
</feature>
<keyword evidence="4" id="KW-0297">G-protein coupled receptor</keyword>
<dbReference type="EMBL" id="AKHW03000870">
    <property type="protein sequence ID" value="KYO44138.1"/>
    <property type="molecule type" value="Genomic_DNA"/>
</dbReference>
<dbReference type="InterPro" id="IPR017452">
    <property type="entry name" value="GPCR_Rhodpsn_7TM"/>
</dbReference>
<dbReference type="Proteomes" id="UP000050525">
    <property type="component" value="Unassembled WGS sequence"/>
</dbReference>
<dbReference type="PANTHER" id="PTHR24235">
    <property type="entry name" value="NEUROPEPTIDE Y RECEPTOR"/>
    <property type="match status" value="1"/>
</dbReference>
<keyword evidence="7" id="KW-0807">Transducer</keyword>
<evidence type="ECO:0000256" key="3">
    <source>
        <dbReference type="ARBA" id="ARBA00022989"/>
    </source>
</evidence>
<evidence type="ECO:0000313" key="11">
    <source>
        <dbReference type="Proteomes" id="UP000050525"/>
    </source>
</evidence>
<dbReference type="Gene3D" id="1.20.1070.10">
    <property type="entry name" value="Rhodopsin 7-helix transmembrane proteins"/>
    <property type="match status" value="1"/>
</dbReference>
<protein>
    <recommendedName>
        <fullName evidence="9">G-protein coupled receptors family 1 profile domain-containing protein</fullName>
    </recommendedName>
</protein>
<keyword evidence="11" id="KW-1185">Reference proteome</keyword>
<gene>
    <name evidence="10" type="ORF">Y1Q_0013947</name>
</gene>
<evidence type="ECO:0000256" key="7">
    <source>
        <dbReference type="ARBA" id="ARBA00023224"/>
    </source>
</evidence>
<organism evidence="10 11">
    <name type="scientific">Alligator mississippiensis</name>
    <name type="common">American alligator</name>
    <dbReference type="NCBI Taxonomy" id="8496"/>
    <lineage>
        <taxon>Eukaryota</taxon>
        <taxon>Metazoa</taxon>
        <taxon>Chordata</taxon>
        <taxon>Craniata</taxon>
        <taxon>Vertebrata</taxon>
        <taxon>Euteleostomi</taxon>
        <taxon>Archelosauria</taxon>
        <taxon>Archosauria</taxon>
        <taxon>Crocodylia</taxon>
        <taxon>Alligatoridae</taxon>
        <taxon>Alligatorinae</taxon>
        <taxon>Alligator</taxon>
    </lineage>
</organism>
<dbReference type="PRINTS" id="PR00237">
    <property type="entry name" value="GPCRRHODOPSN"/>
</dbReference>
<keyword evidence="3 8" id="KW-1133">Transmembrane helix</keyword>
<evidence type="ECO:0000256" key="8">
    <source>
        <dbReference type="SAM" id="Phobius"/>
    </source>
</evidence>
<name>A0A151P512_ALLMI</name>
<feature type="transmembrane region" description="Helical" evidence="8">
    <location>
        <begin position="27"/>
        <end position="47"/>
    </location>
</feature>
<dbReference type="PANTHER" id="PTHR24235:SF29">
    <property type="entry name" value="GH23382P"/>
    <property type="match status" value="1"/>
</dbReference>
<comment type="caution">
    <text evidence="10">The sequence shown here is derived from an EMBL/GenBank/DDBJ whole genome shotgun (WGS) entry which is preliminary data.</text>
</comment>
<reference evidence="10 11" key="1">
    <citation type="journal article" date="2012" name="Genome Biol.">
        <title>Sequencing three crocodilian genomes to illuminate the evolution of archosaurs and amniotes.</title>
        <authorList>
            <person name="St John J.A."/>
            <person name="Braun E.L."/>
            <person name="Isberg S.R."/>
            <person name="Miles L.G."/>
            <person name="Chong A.Y."/>
            <person name="Gongora J."/>
            <person name="Dalzell P."/>
            <person name="Moran C."/>
            <person name="Bed'hom B."/>
            <person name="Abzhanov A."/>
            <person name="Burgess S.C."/>
            <person name="Cooksey A.M."/>
            <person name="Castoe T.A."/>
            <person name="Crawford N.G."/>
            <person name="Densmore L.D."/>
            <person name="Drew J.C."/>
            <person name="Edwards S.V."/>
            <person name="Faircloth B.C."/>
            <person name="Fujita M.K."/>
            <person name="Greenwold M.J."/>
            <person name="Hoffmann F.G."/>
            <person name="Howard J.M."/>
            <person name="Iguchi T."/>
            <person name="Janes D.E."/>
            <person name="Khan S.Y."/>
            <person name="Kohno S."/>
            <person name="de Koning A.J."/>
            <person name="Lance S.L."/>
            <person name="McCarthy F.M."/>
            <person name="McCormack J.E."/>
            <person name="Merchant M.E."/>
            <person name="Peterson D.G."/>
            <person name="Pollock D.D."/>
            <person name="Pourmand N."/>
            <person name="Raney B.J."/>
            <person name="Roessler K.A."/>
            <person name="Sanford J.R."/>
            <person name="Sawyer R.H."/>
            <person name="Schmidt C.J."/>
            <person name="Triplett E.W."/>
            <person name="Tuberville T.D."/>
            <person name="Venegas-Anaya M."/>
            <person name="Howard J.T."/>
            <person name="Jarvis E.D."/>
            <person name="Guillette L.J.Jr."/>
            <person name="Glenn T.C."/>
            <person name="Green R.E."/>
            <person name="Ray D.A."/>
        </authorList>
    </citation>
    <scope>NUCLEOTIDE SEQUENCE [LARGE SCALE GENOMIC DNA]</scope>
    <source>
        <strain evidence="10">KSC_2009_1</strain>
    </source>
</reference>
<keyword evidence="6" id="KW-0675">Receptor</keyword>
<evidence type="ECO:0000256" key="5">
    <source>
        <dbReference type="ARBA" id="ARBA00023136"/>
    </source>
</evidence>
<dbReference type="STRING" id="8496.A0A151P512"/>
<dbReference type="GO" id="GO:0016020">
    <property type="term" value="C:membrane"/>
    <property type="evidence" value="ECO:0007669"/>
    <property type="project" value="UniProtKB-SubCell"/>
</dbReference>
<sequence length="109" mass="12259">MSRQEFIAAYGLKPLVYIPELPPDAKVIFLVLYLLIFLLALLGNIIIRRKAMRMATNIFICSLACSDLLVTFFCIPFTLLQNNSSEWLGGEGWIGSSPRSCFFRVSCCS</sequence>
<evidence type="ECO:0000259" key="9">
    <source>
        <dbReference type="PROSITE" id="PS50262"/>
    </source>
</evidence>